<proteinExistence type="predicted"/>
<sequence length="410" mass="47033">MMTGLYWTGLDSAGTEHLWDEEELRIGAEIFNRFPLANHRDPNSPIYPALESSLPHHTWREDNGGEFRPIFRRANPWAKLGLVNGEAGSLDLTPLGRAFLAYQVNISEVLEIACSNYVEQDRYMQRELLCPYAIMADAFLQRLNSPLSVADFYFCINPYHNLGTDLSYAMTHGVSSSNVPPTAKRRIRSMLHHLVIAGAIREITTNTEWVARDTSILERIVGLPNSQATTQAPTQVTSSTSTTPRANRVYQLADEPRRFRIAAATSTDPEQKARLLERANELHANTVEALAKIILNMSETPYESTKSYDLYTETQGIGRLFEIKSWTQANLSSQLKKAISQLEEYYFRQKSDFLAKTERYIVLDRNPQGYLEDWIEEYIFDYHRMVLCWIEEGTVQTFPSRQTHLDWISY</sequence>
<dbReference type="AlphaFoldDB" id="A0A2P8EI92"/>
<name>A0A2P8EI92_9GAMM</name>
<evidence type="ECO:0000313" key="2">
    <source>
        <dbReference type="Proteomes" id="UP000242133"/>
    </source>
</evidence>
<dbReference type="EMBL" id="PYGI01000034">
    <property type="protein sequence ID" value="PSL09196.1"/>
    <property type="molecule type" value="Genomic_DNA"/>
</dbReference>
<dbReference type="RefSeq" id="WP_146140034.1">
    <property type="nucleotide sequence ID" value="NZ_PYGI01000034.1"/>
</dbReference>
<evidence type="ECO:0000313" key="1">
    <source>
        <dbReference type="EMBL" id="PSL09196.1"/>
    </source>
</evidence>
<protein>
    <submittedName>
        <fullName evidence="1">Uncharacterized protein</fullName>
    </submittedName>
</protein>
<comment type="caution">
    <text evidence="1">The sequence shown here is derived from an EMBL/GenBank/DDBJ whole genome shotgun (WGS) entry which is preliminary data.</text>
</comment>
<reference evidence="1 2" key="1">
    <citation type="submission" date="2018-03" db="EMBL/GenBank/DDBJ databases">
        <title>Genomic Encyclopedia of Archaeal and Bacterial Type Strains, Phase II (KMG-II): from individual species to whole genera.</title>
        <authorList>
            <person name="Goeker M."/>
        </authorList>
    </citation>
    <scope>NUCLEOTIDE SEQUENCE [LARGE SCALE GENOMIC DNA]</scope>
    <source>
        <strain evidence="1 2">DSM 17586</strain>
    </source>
</reference>
<accession>A0A2P8EI92</accession>
<organism evidence="1 2">
    <name type="scientific">Marinobacterium halophilum</name>
    <dbReference type="NCBI Taxonomy" id="267374"/>
    <lineage>
        <taxon>Bacteria</taxon>
        <taxon>Pseudomonadati</taxon>
        <taxon>Pseudomonadota</taxon>
        <taxon>Gammaproteobacteria</taxon>
        <taxon>Oceanospirillales</taxon>
        <taxon>Oceanospirillaceae</taxon>
        <taxon>Marinobacterium</taxon>
    </lineage>
</organism>
<gene>
    <name evidence="1" type="ORF">CLV44_1349</name>
</gene>
<dbReference type="OrthoDB" id="2087607at2"/>
<dbReference type="Proteomes" id="UP000242133">
    <property type="component" value="Unassembled WGS sequence"/>
</dbReference>
<keyword evidence="2" id="KW-1185">Reference proteome</keyword>